<name>A0A3P1CF50_9BACT</name>
<reference evidence="1 2" key="1">
    <citation type="submission" date="2018-11" db="EMBL/GenBank/DDBJ databases">
        <authorList>
            <person name="Zhou Z."/>
            <person name="Wang G."/>
        </authorList>
    </citation>
    <scope>NUCLEOTIDE SEQUENCE [LARGE SCALE GENOMIC DNA]</scope>
    <source>
        <strain evidence="1 2">KCTC42998</strain>
    </source>
</reference>
<gene>
    <name evidence="1" type="ORF">EHT87_25660</name>
</gene>
<dbReference type="Proteomes" id="UP000274271">
    <property type="component" value="Unassembled WGS sequence"/>
</dbReference>
<evidence type="ECO:0000313" key="1">
    <source>
        <dbReference type="EMBL" id="RRB11855.1"/>
    </source>
</evidence>
<protein>
    <submittedName>
        <fullName evidence="1">Uncharacterized protein</fullName>
    </submittedName>
</protein>
<organism evidence="1 2">
    <name type="scientific">Larkinella knui</name>
    <dbReference type="NCBI Taxonomy" id="2025310"/>
    <lineage>
        <taxon>Bacteria</taxon>
        <taxon>Pseudomonadati</taxon>
        <taxon>Bacteroidota</taxon>
        <taxon>Cytophagia</taxon>
        <taxon>Cytophagales</taxon>
        <taxon>Spirosomataceae</taxon>
        <taxon>Larkinella</taxon>
    </lineage>
</organism>
<accession>A0A3P1CF50</accession>
<comment type="caution">
    <text evidence="1">The sequence shown here is derived from an EMBL/GenBank/DDBJ whole genome shotgun (WGS) entry which is preliminary data.</text>
</comment>
<dbReference type="RefSeq" id="WP_124909586.1">
    <property type="nucleotide sequence ID" value="NZ_RQJP01000005.1"/>
</dbReference>
<sequence>MFYQQADHREGILTDYRVQPVFALISSSVVGNYEFMQRMKQALGRFEENHLIIDRTNQGYLTLSKNRPGWYDRKNSENSAQIDPFDSWGCFSEPALHDDWLSAAKTT</sequence>
<proteinExistence type="predicted"/>
<keyword evidence="2" id="KW-1185">Reference proteome</keyword>
<dbReference type="EMBL" id="RQJP01000005">
    <property type="protein sequence ID" value="RRB11855.1"/>
    <property type="molecule type" value="Genomic_DNA"/>
</dbReference>
<dbReference type="AlphaFoldDB" id="A0A3P1CF50"/>
<evidence type="ECO:0000313" key="2">
    <source>
        <dbReference type="Proteomes" id="UP000274271"/>
    </source>
</evidence>